<name>D8LD96_ECTSI</name>
<dbReference type="EMBL" id="FN649760">
    <property type="protein sequence ID" value="CBN80154.1"/>
    <property type="molecule type" value="Genomic_DNA"/>
</dbReference>
<dbReference type="AlphaFoldDB" id="D8LD96"/>
<dbReference type="InParanoid" id="D8LD96"/>
<accession>D8LD96</accession>
<keyword evidence="3" id="KW-1133">Transmembrane helix</keyword>
<dbReference type="InterPro" id="IPR004142">
    <property type="entry name" value="NDRG"/>
</dbReference>
<dbReference type="eggNOG" id="KOG2931">
    <property type="taxonomic scope" value="Eukaryota"/>
</dbReference>
<dbReference type="STRING" id="2880.D8LD96"/>
<feature type="compositionally biased region" description="Gly residues" evidence="2">
    <location>
        <begin position="205"/>
        <end position="214"/>
    </location>
</feature>
<proteinExistence type="inferred from homology"/>
<dbReference type="Proteomes" id="UP000002630">
    <property type="component" value="Unassembled WGS sequence"/>
</dbReference>
<dbReference type="PANTHER" id="PTHR11034">
    <property type="entry name" value="N-MYC DOWNSTREAM REGULATED"/>
    <property type="match status" value="1"/>
</dbReference>
<evidence type="ECO:0000313" key="5">
    <source>
        <dbReference type="Proteomes" id="UP000002630"/>
    </source>
</evidence>
<dbReference type="Pfam" id="PF03096">
    <property type="entry name" value="Ndr"/>
    <property type="match status" value="1"/>
</dbReference>
<organism evidence="4 5">
    <name type="scientific">Ectocarpus siliculosus</name>
    <name type="common">Brown alga</name>
    <name type="synonym">Conferva siliculosa</name>
    <dbReference type="NCBI Taxonomy" id="2880"/>
    <lineage>
        <taxon>Eukaryota</taxon>
        <taxon>Sar</taxon>
        <taxon>Stramenopiles</taxon>
        <taxon>Ochrophyta</taxon>
        <taxon>PX clade</taxon>
        <taxon>Phaeophyceae</taxon>
        <taxon>Ectocarpales</taxon>
        <taxon>Ectocarpaceae</taxon>
        <taxon>Ectocarpus</taxon>
    </lineage>
</organism>
<feature type="transmembrane region" description="Helical" evidence="3">
    <location>
        <begin position="48"/>
        <end position="67"/>
    </location>
</feature>
<gene>
    <name evidence="4" type="ORF">Esi_0116_0019</name>
</gene>
<feature type="region of interest" description="Disordered" evidence="2">
    <location>
        <begin position="112"/>
        <end position="214"/>
    </location>
</feature>
<evidence type="ECO:0000256" key="2">
    <source>
        <dbReference type="SAM" id="MobiDB-lite"/>
    </source>
</evidence>
<protein>
    <submittedName>
        <fullName evidence="4">Uncharacterized protein</fullName>
    </submittedName>
</protein>
<dbReference type="Gene3D" id="3.40.50.1820">
    <property type="entry name" value="alpha/beta hydrolase"/>
    <property type="match status" value="1"/>
</dbReference>
<keyword evidence="3" id="KW-0472">Membrane</keyword>
<evidence type="ECO:0000256" key="3">
    <source>
        <dbReference type="SAM" id="Phobius"/>
    </source>
</evidence>
<evidence type="ECO:0000313" key="4">
    <source>
        <dbReference type="EMBL" id="CBN80154.1"/>
    </source>
</evidence>
<evidence type="ECO:0000256" key="1">
    <source>
        <dbReference type="ARBA" id="ARBA00005598"/>
    </source>
</evidence>
<reference evidence="4 5" key="1">
    <citation type="journal article" date="2010" name="Nature">
        <title>The Ectocarpus genome and the independent evolution of multicellularity in brown algae.</title>
        <authorList>
            <person name="Cock J.M."/>
            <person name="Sterck L."/>
            <person name="Rouze P."/>
            <person name="Scornet D."/>
            <person name="Allen A.E."/>
            <person name="Amoutzias G."/>
            <person name="Anthouard V."/>
            <person name="Artiguenave F."/>
            <person name="Aury J.M."/>
            <person name="Badger J.H."/>
            <person name="Beszteri B."/>
            <person name="Billiau K."/>
            <person name="Bonnet E."/>
            <person name="Bothwell J.H."/>
            <person name="Bowler C."/>
            <person name="Boyen C."/>
            <person name="Brownlee C."/>
            <person name="Carrano C.J."/>
            <person name="Charrier B."/>
            <person name="Cho G.Y."/>
            <person name="Coelho S.M."/>
            <person name="Collen J."/>
            <person name="Corre E."/>
            <person name="Da Silva C."/>
            <person name="Delage L."/>
            <person name="Delaroque N."/>
            <person name="Dittami S.M."/>
            <person name="Doulbeau S."/>
            <person name="Elias M."/>
            <person name="Farnham G."/>
            <person name="Gachon C.M."/>
            <person name="Gschloessl B."/>
            <person name="Heesch S."/>
            <person name="Jabbari K."/>
            <person name="Jubin C."/>
            <person name="Kawai H."/>
            <person name="Kimura K."/>
            <person name="Kloareg B."/>
            <person name="Kupper F.C."/>
            <person name="Lang D."/>
            <person name="Le Bail A."/>
            <person name="Leblanc C."/>
            <person name="Lerouge P."/>
            <person name="Lohr M."/>
            <person name="Lopez P.J."/>
            <person name="Martens C."/>
            <person name="Maumus F."/>
            <person name="Michel G."/>
            <person name="Miranda-Saavedra D."/>
            <person name="Morales J."/>
            <person name="Moreau H."/>
            <person name="Motomura T."/>
            <person name="Nagasato C."/>
            <person name="Napoli C.A."/>
            <person name="Nelson D.R."/>
            <person name="Nyvall-Collen P."/>
            <person name="Peters A.F."/>
            <person name="Pommier C."/>
            <person name="Potin P."/>
            <person name="Poulain J."/>
            <person name="Quesneville H."/>
            <person name="Read B."/>
            <person name="Rensing S.A."/>
            <person name="Ritter A."/>
            <person name="Rousvoal S."/>
            <person name="Samanta M."/>
            <person name="Samson G."/>
            <person name="Schroeder D.C."/>
            <person name="Segurens B."/>
            <person name="Strittmatter M."/>
            <person name="Tonon T."/>
            <person name="Tregear J.W."/>
            <person name="Valentin K."/>
            <person name="von Dassow P."/>
            <person name="Yamagishi T."/>
            <person name="Van de Peer Y."/>
            <person name="Wincker P."/>
        </authorList>
    </citation>
    <scope>NUCLEOTIDE SEQUENCE [LARGE SCALE GENOMIC DNA]</scope>
    <source>
        <strain evidence="5">Ec32 / CCAP1310/4</strain>
    </source>
</reference>
<dbReference type="SUPFAM" id="SSF53474">
    <property type="entry name" value="alpha/beta-Hydrolases"/>
    <property type="match status" value="1"/>
</dbReference>
<dbReference type="InterPro" id="IPR029058">
    <property type="entry name" value="AB_hydrolase_fold"/>
</dbReference>
<comment type="similarity">
    <text evidence="1">Belongs to the NDRG family.</text>
</comment>
<keyword evidence="3" id="KW-0812">Transmembrane</keyword>
<keyword evidence="5" id="KW-1185">Reference proteome</keyword>
<dbReference type="OrthoDB" id="10435503at2759"/>
<feature type="compositionally biased region" description="Acidic residues" evidence="2">
    <location>
        <begin position="141"/>
        <end position="151"/>
    </location>
</feature>
<sequence>MNNFPPGLLNPGVSTPASVAAAGWCVRVLGVECPTGRVLIFNVFFTGYGVWMLLPLSIILLLVYRLVGPPEVDEREELLRQQWVEHRQRFKSGAKRSTLRGVIKSSYLTELSDRGGGAGDAVSAPGLPESSSSLVSHANPDDDDIDDDSSWEDVRVAATAAAAAELPPPPRETVSVLTTPGPTRVTIVGDRGGGRSHGGTSAKVGGAGEGGGSGGRKRLAVLTLHAAGHNHRTCLGGLEREAAKDEELGAGGVVFYHVDTPGHEEEQAKDVEAKALSLEAQAAQLLEVTIQLGLEWFVGLGVGAGANVLLRFACDNPGKVAGLILANASGEAAGRRERNAWLSPRFRLSWESDMRAAREALVPLSFPPHSSLGNRYRAGLGTMALWQRPQVRGCVTMSGRYRCLETTEKMKDHRR</sequence>